<dbReference type="InterPro" id="IPR039050">
    <property type="entry name" value="GATAD1"/>
</dbReference>
<evidence type="ECO:0000256" key="2">
    <source>
        <dbReference type="ARBA" id="ARBA00022723"/>
    </source>
</evidence>
<protein>
    <recommendedName>
        <fullName evidence="7">GATA zinc finger domain-containing protein 1</fullName>
    </recommendedName>
</protein>
<proteinExistence type="predicted"/>
<dbReference type="GO" id="GO:0005634">
    <property type="term" value="C:nucleus"/>
    <property type="evidence" value="ECO:0007669"/>
    <property type="project" value="UniProtKB-SubCell"/>
</dbReference>
<dbReference type="GO" id="GO:0006325">
    <property type="term" value="P:chromatin organization"/>
    <property type="evidence" value="ECO:0007669"/>
    <property type="project" value="TreeGrafter"/>
</dbReference>
<name>A0A182RVF6_ANOFN</name>
<dbReference type="GO" id="GO:0008270">
    <property type="term" value="F:zinc ion binding"/>
    <property type="evidence" value="ECO:0007669"/>
    <property type="project" value="UniProtKB-KW"/>
</dbReference>
<keyword evidence="5" id="KW-0539">Nucleus</keyword>
<dbReference type="PANTHER" id="PTHR13340">
    <property type="entry name" value="GATA ZINC FINGER DOMAIN-CONTAINING"/>
    <property type="match status" value="1"/>
</dbReference>
<dbReference type="PANTHER" id="PTHR13340:SF2">
    <property type="entry name" value="GATA ZINC FINGER DOMAIN-CONTAINING PROTEIN 1"/>
    <property type="match status" value="1"/>
</dbReference>
<accession>A0A182RVF6</accession>
<organism evidence="6">
    <name type="scientific">Anopheles funestus</name>
    <name type="common">African malaria mosquito</name>
    <dbReference type="NCBI Taxonomy" id="62324"/>
    <lineage>
        <taxon>Eukaryota</taxon>
        <taxon>Metazoa</taxon>
        <taxon>Ecdysozoa</taxon>
        <taxon>Arthropoda</taxon>
        <taxon>Hexapoda</taxon>
        <taxon>Insecta</taxon>
        <taxon>Pterygota</taxon>
        <taxon>Neoptera</taxon>
        <taxon>Endopterygota</taxon>
        <taxon>Diptera</taxon>
        <taxon>Nematocera</taxon>
        <taxon>Culicoidea</taxon>
        <taxon>Culicidae</taxon>
        <taxon>Anophelinae</taxon>
        <taxon>Anopheles</taxon>
    </lineage>
</organism>
<dbReference type="EnsemblMetazoa" id="AFUN010266-RA">
    <property type="protein sequence ID" value="AFUN010266-PA"/>
    <property type="gene ID" value="AFUN010266"/>
</dbReference>
<dbReference type="VEuPathDB" id="VectorBase:AFUN2_002798"/>
<reference evidence="6" key="1">
    <citation type="submission" date="2020-05" db="UniProtKB">
        <authorList>
            <consortium name="EnsemblMetazoa"/>
        </authorList>
    </citation>
    <scope>IDENTIFICATION</scope>
    <source>
        <strain evidence="6">FUMOZ</strain>
    </source>
</reference>
<comment type="subcellular location">
    <subcellularLocation>
        <location evidence="1">Nucleus</location>
    </subcellularLocation>
</comment>
<evidence type="ECO:0000313" key="6">
    <source>
        <dbReference type="EnsemblMetazoa" id="AFUN010266-PA"/>
    </source>
</evidence>
<keyword evidence="4" id="KW-0862">Zinc</keyword>
<dbReference type="AlphaFoldDB" id="A0A182RVF6"/>
<dbReference type="STRING" id="62324.A0A182RVF6"/>
<evidence type="ECO:0000256" key="4">
    <source>
        <dbReference type="ARBA" id="ARBA00022833"/>
    </source>
</evidence>
<sequence length="312" mass="35696">MPPMVQRCTVCDTQESSEWHILDEDSVCSDCHDAQLNPTLEPLNGEQSPERTVTENVEQQERVELVEHDLESSAEHKLHDALPCMITPKKTDGKKLSTDEHPDVEFSADVNNAEELDEMQDSITALSMFSPRRLRRRVCPVREPVRRESKKNGRTYQGTKAKSRRTLMKKIPVKSPQETASTKTVSKLLNESTWYQIGDIVSMVDAKDNTYYAQIRGLIIDAFNEKSAVLTWLLPTTVSPPPNEAFDPATYLAGPDEDVPRRLAYMKFVMHAPTNYYLDRNNPYPRPECYGPSNTMQSDNRNYVWTSINRDR</sequence>
<keyword evidence="3" id="KW-0863">Zinc-finger</keyword>
<keyword evidence="2" id="KW-0479">Metal-binding</keyword>
<evidence type="ECO:0000256" key="5">
    <source>
        <dbReference type="ARBA" id="ARBA00023242"/>
    </source>
</evidence>
<dbReference type="VEuPathDB" id="VectorBase:AFUN010266"/>
<evidence type="ECO:0000256" key="3">
    <source>
        <dbReference type="ARBA" id="ARBA00022771"/>
    </source>
</evidence>
<evidence type="ECO:0000256" key="1">
    <source>
        <dbReference type="ARBA" id="ARBA00004123"/>
    </source>
</evidence>
<evidence type="ECO:0008006" key="7">
    <source>
        <dbReference type="Google" id="ProtNLM"/>
    </source>
</evidence>